<proteinExistence type="predicted"/>
<dbReference type="Gene3D" id="2.10.80.10">
    <property type="entry name" value="Lipase, subunit A"/>
    <property type="match status" value="2"/>
</dbReference>
<reference evidence="2 3" key="1">
    <citation type="submission" date="2018-04" db="EMBL/GenBank/DDBJ databases">
        <title>The genome of golden apple snail Pomacea canaliculata provides insight into stress tolerance and invasive adaptation.</title>
        <authorList>
            <person name="Liu C."/>
            <person name="Liu B."/>
            <person name="Ren Y."/>
            <person name="Zhang Y."/>
            <person name="Wang H."/>
            <person name="Li S."/>
            <person name="Jiang F."/>
            <person name="Yin L."/>
            <person name="Zhang G."/>
            <person name="Qian W."/>
            <person name="Fan W."/>
        </authorList>
    </citation>
    <scope>NUCLEOTIDE SEQUENCE [LARGE SCALE GENOMIC DNA]</scope>
    <source>
        <strain evidence="2">SZHN2017</strain>
        <tissue evidence="2">Muscle</tissue>
    </source>
</reference>
<organism evidence="2 3">
    <name type="scientific">Pomacea canaliculata</name>
    <name type="common">Golden apple snail</name>
    <dbReference type="NCBI Taxonomy" id="400727"/>
    <lineage>
        <taxon>Eukaryota</taxon>
        <taxon>Metazoa</taxon>
        <taxon>Spiralia</taxon>
        <taxon>Lophotrochozoa</taxon>
        <taxon>Mollusca</taxon>
        <taxon>Gastropoda</taxon>
        <taxon>Caenogastropoda</taxon>
        <taxon>Architaenioglossa</taxon>
        <taxon>Ampullarioidea</taxon>
        <taxon>Ampullariidae</taxon>
        <taxon>Pomacea</taxon>
    </lineage>
</organism>
<keyword evidence="3" id="KW-1185">Reference proteome</keyword>
<dbReference type="Proteomes" id="UP000245119">
    <property type="component" value="Linkage Group LG4"/>
</dbReference>
<evidence type="ECO:0000256" key="1">
    <source>
        <dbReference type="SAM" id="MobiDB-lite"/>
    </source>
</evidence>
<accession>A0A2T7PCT2</accession>
<sequence length="170" mass="18326">MLLMKANVKTRPTARCVQVSVLALTLACEKGSDCNANECCLIQEDGSQVCKPLKQAGEECQVLSGLNLYGRPEAPVTECPCERFMRCLSLSLSATLGARANVKTRPTARCVQVSVLALTLACEKGSDCNANECCLIQEDGSQVCKPLKQAGEGEQDTSPQYLHDPTMRAR</sequence>
<evidence type="ECO:0000313" key="2">
    <source>
        <dbReference type="EMBL" id="PVD31219.1"/>
    </source>
</evidence>
<evidence type="ECO:0000313" key="3">
    <source>
        <dbReference type="Proteomes" id="UP000245119"/>
    </source>
</evidence>
<dbReference type="EMBL" id="PZQS01000004">
    <property type="protein sequence ID" value="PVD31219.1"/>
    <property type="molecule type" value="Genomic_DNA"/>
</dbReference>
<dbReference type="OrthoDB" id="10471821at2759"/>
<dbReference type="PROSITE" id="PS51257">
    <property type="entry name" value="PROKAR_LIPOPROTEIN"/>
    <property type="match status" value="1"/>
</dbReference>
<gene>
    <name evidence="2" type="ORF">C0Q70_06631</name>
</gene>
<dbReference type="AlphaFoldDB" id="A0A2T7PCT2"/>
<name>A0A2T7PCT2_POMCA</name>
<comment type="caution">
    <text evidence="2">The sequence shown here is derived from an EMBL/GenBank/DDBJ whole genome shotgun (WGS) entry which is preliminary data.</text>
</comment>
<protein>
    <recommendedName>
        <fullName evidence="4">Prokineticin domain-containing protein</fullName>
    </recommendedName>
</protein>
<evidence type="ECO:0008006" key="4">
    <source>
        <dbReference type="Google" id="ProtNLM"/>
    </source>
</evidence>
<feature type="region of interest" description="Disordered" evidence="1">
    <location>
        <begin position="149"/>
        <end position="170"/>
    </location>
</feature>